<dbReference type="GO" id="GO:0008033">
    <property type="term" value="P:tRNA processing"/>
    <property type="evidence" value="ECO:0007669"/>
    <property type="project" value="UniProtKB-KW"/>
</dbReference>
<dbReference type="PROSITE" id="PS01231">
    <property type="entry name" value="TRMA_2"/>
    <property type="match status" value="1"/>
</dbReference>
<dbReference type="InterPro" id="IPR029063">
    <property type="entry name" value="SAM-dependent_MTases_sf"/>
</dbReference>
<dbReference type="Proteomes" id="UP000001876">
    <property type="component" value="Unassembled WGS sequence"/>
</dbReference>
<dbReference type="PANTHER" id="PTHR47790:SF2">
    <property type="entry name" value="TRNA_TMRNA (URACIL-C(5))-METHYLTRANSFERASE"/>
    <property type="match status" value="1"/>
</dbReference>
<dbReference type="EMBL" id="GG663746">
    <property type="protein sequence ID" value="EEH53175.1"/>
    <property type="molecule type" value="Genomic_DNA"/>
</dbReference>
<evidence type="ECO:0000256" key="6">
    <source>
        <dbReference type="PROSITE-ProRule" id="PRU10015"/>
    </source>
</evidence>
<keyword evidence="4" id="KW-0819">tRNA processing</keyword>
<dbReference type="InterPro" id="IPR011869">
    <property type="entry name" value="TrmA_MeTrfase"/>
</dbReference>
<name>C1N3C6_MICPC</name>
<dbReference type="GeneID" id="9688026"/>
<evidence type="ECO:0000256" key="5">
    <source>
        <dbReference type="PROSITE-ProRule" id="PRU01024"/>
    </source>
</evidence>
<evidence type="ECO:0000256" key="3">
    <source>
        <dbReference type="ARBA" id="ARBA00022691"/>
    </source>
</evidence>
<dbReference type="FunFam" id="2.40.50.1070:FF:000001">
    <property type="entry name" value="tRNA/tmRNA (uracil-C(5))-methyltransferase"/>
    <property type="match status" value="1"/>
</dbReference>
<dbReference type="GO" id="GO:0005829">
    <property type="term" value="C:cytosol"/>
    <property type="evidence" value="ECO:0007669"/>
    <property type="project" value="TreeGrafter"/>
</dbReference>
<feature type="binding site" evidence="5">
    <location>
        <position position="338"/>
    </location>
    <ligand>
        <name>S-adenosyl-L-methionine</name>
        <dbReference type="ChEBI" id="CHEBI:59789"/>
    </ligand>
</feature>
<feature type="active site" description="Nucleophile" evidence="5">
    <location>
        <position position="426"/>
    </location>
</feature>
<evidence type="ECO:0000256" key="4">
    <source>
        <dbReference type="ARBA" id="ARBA00022694"/>
    </source>
</evidence>
<feature type="region of interest" description="Disordered" evidence="7">
    <location>
        <begin position="20"/>
        <end position="56"/>
    </location>
</feature>
<dbReference type="PROSITE" id="PS01230">
    <property type="entry name" value="TRMA_1"/>
    <property type="match status" value="1"/>
</dbReference>
<dbReference type="GO" id="GO:0009451">
    <property type="term" value="P:RNA modification"/>
    <property type="evidence" value="ECO:0007669"/>
    <property type="project" value="UniProtKB-ARBA"/>
</dbReference>
<dbReference type="PROSITE" id="PS51687">
    <property type="entry name" value="SAM_MT_RNA_M5U"/>
    <property type="match status" value="1"/>
</dbReference>
<dbReference type="GO" id="GO:0019843">
    <property type="term" value="F:rRNA binding"/>
    <property type="evidence" value="ECO:0007669"/>
    <property type="project" value="TreeGrafter"/>
</dbReference>
<dbReference type="KEGG" id="mpp:MICPUCDRAFT_29176"/>
<feature type="binding site" evidence="5">
    <location>
        <position position="271"/>
    </location>
    <ligand>
        <name>S-adenosyl-L-methionine</name>
        <dbReference type="ChEBI" id="CHEBI:59789"/>
    </ligand>
</feature>
<dbReference type="HAMAP" id="MF_01011">
    <property type="entry name" value="RNA_methyltr_TrmA"/>
    <property type="match status" value="1"/>
</dbReference>
<comment type="similarity">
    <text evidence="5">Belongs to the class I-like SAM-binding methyltransferase superfamily. RNA M5U methyltransferase family.</text>
</comment>
<accession>C1N3C6</accession>
<dbReference type="CDD" id="cd02440">
    <property type="entry name" value="AdoMet_MTases"/>
    <property type="match status" value="1"/>
</dbReference>
<dbReference type="OrthoDB" id="10250660at2759"/>
<evidence type="ECO:0000313" key="8">
    <source>
        <dbReference type="EMBL" id="EEH53175.1"/>
    </source>
</evidence>
<protein>
    <submittedName>
        <fullName evidence="8">Predicted protein</fullName>
    </submittedName>
</protein>
<keyword evidence="1 5" id="KW-0489">Methyltransferase</keyword>
<gene>
    <name evidence="8" type="ORF">MICPUCDRAFT_29176</name>
</gene>
<reference evidence="8 9" key="1">
    <citation type="journal article" date="2009" name="Science">
        <title>Green evolution and dynamic adaptations revealed by genomes of the marine picoeukaryotes Micromonas.</title>
        <authorList>
            <person name="Worden A.Z."/>
            <person name="Lee J.H."/>
            <person name="Mock T."/>
            <person name="Rouze P."/>
            <person name="Simmons M.P."/>
            <person name="Aerts A.L."/>
            <person name="Allen A.E."/>
            <person name="Cuvelier M.L."/>
            <person name="Derelle E."/>
            <person name="Everett M.V."/>
            <person name="Foulon E."/>
            <person name="Grimwood J."/>
            <person name="Gundlach H."/>
            <person name="Henrissat B."/>
            <person name="Napoli C."/>
            <person name="McDonald S.M."/>
            <person name="Parker M.S."/>
            <person name="Rombauts S."/>
            <person name="Salamov A."/>
            <person name="Von Dassow P."/>
            <person name="Badger J.H."/>
            <person name="Coutinho P.M."/>
            <person name="Demir E."/>
            <person name="Dubchak I."/>
            <person name="Gentemann C."/>
            <person name="Eikrem W."/>
            <person name="Gready J.E."/>
            <person name="John U."/>
            <person name="Lanier W."/>
            <person name="Lindquist E.A."/>
            <person name="Lucas S."/>
            <person name="Mayer K.F."/>
            <person name="Moreau H."/>
            <person name="Not F."/>
            <person name="Otillar R."/>
            <person name="Panaud O."/>
            <person name="Pangilinan J."/>
            <person name="Paulsen I."/>
            <person name="Piegu B."/>
            <person name="Poliakov A."/>
            <person name="Robbens S."/>
            <person name="Schmutz J."/>
            <person name="Toulza E."/>
            <person name="Wyss T."/>
            <person name="Zelensky A."/>
            <person name="Zhou K."/>
            <person name="Armbrust E.V."/>
            <person name="Bhattacharya D."/>
            <person name="Goodenough U.W."/>
            <person name="Van de Peer Y."/>
            <person name="Grigoriev I.V."/>
        </authorList>
    </citation>
    <scope>NUCLEOTIDE SEQUENCE [LARGE SCALE GENOMIC DNA]</scope>
    <source>
        <strain evidence="8 9">CCMP1545</strain>
    </source>
</reference>
<dbReference type="OMA" id="QCNTIFV"/>
<dbReference type="Pfam" id="PF05958">
    <property type="entry name" value="tRNA_U5-meth_tr"/>
    <property type="match status" value="2"/>
</dbReference>
<dbReference type="InterPro" id="IPR010280">
    <property type="entry name" value="U5_MeTrfase_fam"/>
</dbReference>
<feature type="binding site" evidence="5">
    <location>
        <position position="401"/>
    </location>
    <ligand>
        <name>S-adenosyl-L-methionine</name>
        <dbReference type="ChEBI" id="CHEBI:59789"/>
    </ligand>
</feature>
<keyword evidence="2 5" id="KW-0808">Transferase</keyword>
<dbReference type="GO" id="GO:0000049">
    <property type="term" value="F:tRNA binding"/>
    <property type="evidence" value="ECO:0007669"/>
    <property type="project" value="TreeGrafter"/>
</dbReference>
<keyword evidence="3 5" id="KW-0949">S-adenosyl-L-methionine</keyword>
<dbReference type="PANTHER" id="PTHR47790">
    <property type="entry name" value="TRNA/TMRNA (URACIL-C(5))-METHYLTRANSFERASE"/>
    <property type="match status" value="1"/>
</dbReference>
<dbReference type="SUPFAM" id="SSF53335">
    <property type="entry name" value="S-adenosyl-L-methionine-dependent methyltransferases"/>
    <property type="match status" value="1"/>
</dbReference>
<sequence length="469" mass="51844">MRATASGAAGLRATARRFLSGAAASSSHPPKRSAARPLAHGFRGAKKPKKPHDPTKVRAGLNVEVRPETYRAELDVKIADARACFDASPERDDGAGGGKPIEAAKIAVPLPDEIEVFESPKKHHFRMRAEFRVWHAGDKSFMAMFDNEDPKTPVEIETFPMGSERINSLMKEVLREIKDEPALRRKLFQVNFLTTSGTDDALVSMLYHRPLDAAWEAAAEEARQRMKVSVIGRSRKQKARLIVLGNPFVMETLTVDGEKFTYKQLEGGFTQPNSGTCEKMLEWARDVSVDDARAPGSGSGPAGARPRRRDDDFLELYCGNGNFTVALAPLYLNVLATEMSKVSVAAAVENFETNGTTNAKVVRLSAEELVLVLDSGKKYERMTNAGLDDLSAYDLRTLLVDPPRAGMGEEVSKFASRFDRIIYISCNPKTLAEDCRILAETHEIKRFAVFDQFPYTPHLESGALLVKRK</sequence>
<evidence type="ECO:0000313" key="9">
    <source>
        <dbReference type="Proteomes" id="UP000001876"/>
    </source>
</evidence>
<dbReference type="InterPro" id="IPR030390">
    <property type="entry name" value="MeTrfase_TrmA_AS"/>
</dbReference>
<dbReference type="STRING" id="564608.C1N3C6"/>
<dbReference type="GO" id="GO:0030697">
    <property type="term" value="F:tRNA (uracil(54)-C5)-methyltransferase activity, S-adenosyl methionine-dependent"/>
    <property type="evidence" value="ECO:0007669"/>
    <property type="project" value="InterPro"/>
</dbReference>
<dbReference type="RefSeq" id="XP_003062356.1">
    <property type="nucleotide sequence ID" value="XM_003062310.1"/>
</dbReference>
<dbReference type="eggNOG" id="KOG2187">
    <property type="taxonomic scope" value="Eukaryota"/>
</dbReference>
<evidence type="ECO:0000256" key="1">
    <source>
        <dbReference type="ARBA" id="ARBA00022603"/>
    </source>
</evidence>
<keyword evidence="9" id="KW-1185">Reference proteome</keyword>
<feature type="binding site" evidence="5">
    <location>
        <position position="317"/>
    </location>
    <ligand>
        <name>S-adenosyl-L-methionine</name>
        <dbReference type="ChEBI" id="CHEBI:59789"/>
    </ligand>
</feature>
<feature type="active site" evidence="6">
    <location>
        <position position="426"/>
    </location>
</feature>
<proteinExistence type="inferred from homology"/>
<dbReference type="Gene3D" id="2.40.50.1070">
    <property type="match status" value="1"/>
</dbReference>
<evidence type="ECO:0000256" key="7">
    <source>
        <dbReference type="SAM" id="MobiDB-lite"/>
    </source>
</evidence>
<dbReference type="GO" id="GO:0032259">
    <property type="term" value="P:methylation"/>
    <property type="evidence" value="ECO:0007669"/>
    <property type="project" value="UniProtKB-KW"/>
</dbReference>
<dbReference type="Gene3D" id="3.40.50.150">
    <property type="entry name" value="Vaccinia Virus protein VP39"/>
    <property type="match status" value="1"/>
</dbReference>
<dbReference type="InterPro" id="IPR030391">
    <property type="entry name" value="MeTrfase_TrmA_CS"/>
</dbReference>
<dbReference type="AlphaFoldDB" id="C1N3C6"/>
<evidence type="ECO:0000256" key="2">
    <source>
        <dbReference type="ARBA" id="ARBA00022679"/>
    </source>
</evidence>
<organism evidence="9">
    <name type="scientific">Micromonas pusilla (strain CCMP1545)</name>
    <name type="common">Picoplanktonic green alga</name>
    <dbReference type="NCBI Taxonomy" id="564608"/>
    <lineage>
        <taxon>Eukaryota</taxon>
        <taxon>Viridiplantae</taxon>
        <taxon>Chlorophyta</taxon>
        <taxon>Mamiellophyceae</taxon>
        <taxon>Mamiellales</taxon>
        <taxon>Mamiellaceae</taxon>
        <taxon>Micromonas</taxon>
    </lineage>
</organism>